<dbReference type="Proteomes" id="UP000243542">
    <property type="component" value="Unassembled WGS sequence"/>
</dbReference>
<comment type="caution">
    <text evidence="2">The sequence shown here is derived from an EMBL/GenBank/DDBJ whole genome shotgun (WGS) entry which is preliminary data.</text>
</comment>
<dbReference type="AlphaFoldDB" id="A0A2A9F7E0"/>
<dbReference type="RefSeq" id="WP_098510416.1">
    <property type="nucleotide sequence ID" value="NZ_JBIAKZ010000008.1"/>
</dbReference>
<sequence>MGSLSRIGGRALALACAALIGGAAVAVAEPGAAHRIIIFDGTVQAVQESSGAPFLCSVNQVLLGRSHNGDQNGGATYYCGLVLVDGQQVTVSAPVWSTAQQESNSSFAAPADRVLVGQDSANGTTRYATATMSAWGRTVQLASHRWSPDQKESSSYSKGGDYEVMVGRQHSGDQHGQTRYQYAKVVG</sequence>
<organism evidence="2 3">
    <name type="scientific">Amycolatopsis sulphurea</name>
    <dbReference type="NCBI Taxonomy" id="76022"/>
    <lineage>
        <taxon>Bacteria</taxon>
        <taxon>Bacillati</taxon>
        <taxon>Actinomycetota</taxon>
        <taxon>Actinomycetes</taxon>
        <taxon>Pseudonocardiales</taxon>
        <taxon>Pseudonocardiaceae</taxon>
        <taxon>Amycolatopsis</taxon>
    </lineage>
</organism>
<keyword evidence="3" id="KW-1185">Reference proteome</keyword>
<keyword evidence="1" id="KW-0732">Signal</keyword>
<reference evidence="2 3" key="1">
    <citation type="submission" date="2017-10" db="EMBL/GenBank/DDBJ databases">
        <title>Sequencing the genomes of 1000 actinobacteria strains.</title>
        <authorList>
            <person name="Klenk H.-P."/>
        </authorList>
    </citation>
    <scope>NUCLEOTIDE SEQUENCE [LARGE SCALE GENOMIC DNA]</scope>
    <source>
        <strain evidence="2 3">DSM 46092</strain>
    </source>
</reference>
<evidence type="ECO:0000313" key="3">
    <source>
        <dbReference type="Proteomes" id="UP000243542"/>
    </source>
</evidence>
<feature type="chain" id="PRO_5012315216" evidence="1">
    <location>
        <begin position="29"/>
        <end position="187"/>
    </location>
</feature>
<name>A0A2A9F7E0_9PSEU</name>
<gene>
    <name evidence="2" type="ORF">ATK36_1308</name>
</gene>
<proteinExistence type="predicted"/>
<evidence type="ECO:0000256" key="1">
    <source>
        <dbReference type="SAM" id="SignalP"/>
    </source>
</evidence>
<dbReference type="EMBL" id="PDJK01000002">
    <property type="protein sequence ID" value="PFG46335.1"/>
    <property type="molecule type" value="Genomic_DNA"/>
</dbReference>
<feature type="signal peptide" evidence="1">
    <location>
        <begin position="1"/>
        <end position="28"/>
    </location>
</feature>
<protein>
    <submittedName>
        <fullName evidence="2">Uncharacterized protein</fullName>
    </submittedName>
</protein>
<evidence type="ECO:0000313" key="2">
    <source>
        <dbReference type="EMBL" id="PFG46335.1"/>
    </source>
</evidence>
<accession>A0A2A9F7E0</accession>